<dbReference type="AlphaFoldDB" id="A0A8T6ZCS2"/>
<dbReference type="EMBL" id="JTDB02000003">
    <property type="protein sequence ID" value="NLP62090.1"/>
    <property type="molecule type" value="Genomic_DNA"/>
</dbReference>
<dbReference type="Proteomes" id="UP000030460">
    <property type="component" value="Unassembled WGS sequence"/>
</dbReference>
<dbReference type="RefSeq" id="WP_152617276.1">
    <property type="nucleotide sequence ID" value="NZ_CADFGF010000003.1"/>
</dbReference>
<keyword evidence="2" id="KW-1185">Reference proteome</keyword>
<evidence type="ECO:0000313" key="2">
    <source>
        <dbReference type="Proteomes" id="UP000030460"/>
    </source>
</evidence>
<gene>
    <name evidence="1" type="ORF">NH14_013085</name>
</gene>
<sequence>MDEDMSRIKSIIHEQRLMLSKARRMTEDENDDNFYSLIIEYLDELLYKIGDDSKEFSVWIGLEDGCGYLEVAPLVFPCSREVQILLCCVNEKLKNFLCLI</sequence>
<proteinExistence type="predicted"/>
<reference evidence="1" key="2">
    <citation type="submission" date="2020-04" db="EMBL/GenBank/DDBJ databases">
        <authorList>
            <person name="Alexandrino P."/>
            <person name="Mendonca T."/>
            <person name="Guaman L."/>
            <person name="Cherix J."/>
            <person name="Lozano-Sakalauskas G."/>
            <person name="Fujita A."/>
            <person name="Filho E.R."/>
            <person name="Long P."/>
            <person name="Padilla G."/>
            <person name="Taciro M.K."/>
            <person name="Gomez J.G."/>
            <person name="Silva L.F."/>
            <person name="Torres M."/>
        </authorList>
    </citation>
    <scope>NUCLEOTIDE SEQUENCE</scope>
    <source>
        <strain evidence="1">LMG 19450</strain>
    </source>
</reference>
<reference evidence="1" key="1">
    <citation type="journal article" date="2015" name="Genome Announc.">
        <title>Draft Genome Sequence of the Polyhydroxyalkanoate-Producing Bacterium Burkholderia sacchari LMG 19450 Isolated from Brazilian Sugarcane Plantation Soil.</title>
        <authorList>
            <person name="Alexandrino P.M."/>
            <person name="Mendonca T.T."/>
            <person name="Guaman Bautista L.P."/>
            <person name="Cherix J."/>
            <person name="Lozano-Sakalauskas G.C."/>
            <person name="Fujita A."/>
            <person name="Ramos Filho E."/>
            <person name="Long P."/>
            <person name="Padilla G."/>
            <person name="Taciro M.K."/>
            <person name="Gomez J.G."/>
            <person name="Silva L.F."/>
        </authorList>
    </citation>
    <scope>NUCLEOTIDE SEQUENCE</scope>
    <source>
        <strain evidence="1">LMG 19450</strain>
    </source>
</reference>
<name>A0A8T6ZCS2_9BURK</name>
<accession>A0A8T6ZCS2</accession>
<comment type="caution">
    <text evidence="1">The sequence shown here is derived from an EMBL/GenBank/DDBJ whole genome shotgun (WGS) entry which is preliminary data.</text>
</comment>
<organism evidence="1 2">
    <name type="scientific">Paraburkholderia sacchari</name>
    <dbReference type="NCBI Taxonomy" id="159450"/>
    <lineage>
        <taxon>Bacteria</taxon>
        <taxon>Pseudomonadati</taxon>
        <taxon>Pseudomonadota</taxon>
        <taxon>Betaproteobacteria</taxon>
        <taxon>Burkholderiales</taxon>
        <taxon>Burkholderiaceae</taxon>
        <taxon>Paraburkholderia</taxon>
    </lineage>
</organism>
<protein>
    <submittedName>
        <fullName evidence="1">Uncharacterized protein</fullName>
    </submittedName>
</protein>
<evidence type="ECO:0000313" key="1">
    <source>
        <dbReference type="EMBL" id="NLP62090.1"/>
    </source>
</evidence>